<name>A0A397VCI4_9GLOM</name>
<dbReference type="Gene3D" id="1.10.150.50">
    <property type="entry name" value="Transcription Factor, Ets-1"/>
    <property type="match status" value="1"/>
</dbReference>
<dbReference type="SUPFAM" id="SSF47769">
    <property type="entry name" value="SAM/Pointed domain"/>
    <property type="match status" value="1"/>
</dbReference>
<evidence type="ECO:0000313" key="1">
    <source>
        <dbReference type="EMBL" id="RIB19027.1"/>
    </source>
</evidence>
<sequence>MSEANTPVSTSISSTANGNESSIYADEIKKWDTDKLIKFLECQGLNLKKHHFDIIRDQEITGYTFLDFTEQKFRECGLKVGPASDLAKFVREFKEKKKRSFSSYKTQKDLKEILMKHGIDGNGIGTIRQFPPTTYPLKDDDEEVQQCIKEIKRKLGNMGTILADSNEAMRCEYISPILHASLYIVKRITKKELSIAPQLEVVGEENTGRVDYAIKALEELICITEGKLHQVTMGFAQNLVQCESALQVNKKKRKADDAFGEYFDYIYGIVTTAATEWYFILYTTDGISCTSRDPFNIKFSESALKKDSEADIELQKNVKRVMEVIVGLLKDRTDVEKEPAMKRQRVQGYFEK</sequence>
<dbReference type="InterPro" id="IPR013761">
    <property type="entry name" value="SAM/pointed_sf"/>
</dbReference>
<organism evidence="1 2">
    <name type="scientific">Gigaspora rosea</name>
    <dbReference type="NCBI Taxonomy" id="44941"/>
    <lineage>
        <taxon>Eukaryota</taxon>
        <taxon>Fungi</taxon>
        <taxon>Fungi incertae sedis</taxon>
        <taxon>Mucoromycota</taxon>
        <taxon>Glomeromycotina</taxon>
        <taxon>Glomeromycetes</taxon>
        <taxon>Diversisporales</taxon>
        <taxon>Gigasporaceae</taxon>
        <taxon>Gigaspora</taxon>
    </lineage>
</organism>
<protein>
    <recommendedName>
        <fullName evidence="3">SAM domain-containing protein</fullName>
    </recommendedName>
</protein>
<evidence type="ECO:0008006" key="3">
    <source>
        <dbReference type="Google" id="ProtNLM"/>
    </source>
</evidence>
<reference evidence="1 2" key="1">
    <citation type="submission" date="2018-06" db="EMBL/GenBank/DDBJ databases">
        <title>Comparative genomics reveals the genomic features of Rhizophagus irregularis, R. cerebriforme, R. diaphanum and Gigaspora rosea, and their symbiotic lifestyle signature.</title>
        <authorList>
            <person name="Morin E."/>
            <person name="San Clemente H."/>
            <person name="Chen E.C.H."/>
            <person name="De La Providencia I."/>
            <person name="Hainaut M."/>
            <person name="Kuo A."/>
            <person name="Kohler A."/>
            <person name="Murat C."/>
            <person name="Tang N."/>
            <person name="Roy S."/>
            <person name="Loubradou J."/>
            <person name="Henrissat B."/>
            <person name="Grigoriev I.V."/>
            <person name="Corradi N."/>
            <person name="Roux C."/>
            <person name="Martin F.M."/>
        </authorList>
    </citation>
    <scope>NUCLEOTIDE SEQUENCE [LARGE SCALE GENOMIC DNA]</scope>
    <source>
        <strain evidence="1 2">DAOM 194757</strain>
    </source>
</reference>
<dbReference type="EMBL" id="QKWP01000501">
    <property type="protein sequence ID" value="RIB19027.1"/>
    <property type="molecule type" value="Genomic_DNA"/>
</dbReference>
<dbReference type="OrthoDB" id="2432732at2759"/>
<keyword evidence="2" id="KW-1185">Reference proteome</keyword>
<accession>A0A397VCI4</accession>
<evidence type="ECO:0000313" key="2">
    <source>
        <dbReference type="Proteomes" id="UP000266673"/>
    </source>
</evidence>
<comment type="caution">
    <text evidence="1">The sequence shown here is derived from an EMBL/GenBank/DDBJ whole genome shotgun (WGS) entry which is preliminary data.</text>
</comment>
<gene>
    <name evidence="1" type="ORF">C2G38_2141827</name>
</gene>
<dbReference type="AlphaFoldDB" id="A0A397VCI4"/>
<dbReference type="Proteomes" id="UP000266673">
    <property type="component" value="Unassembled WGS sequence"/>
</dbReference>
<proteinExistence type="predicted"/>